<organism evidence="1 2">
    <name type="scientific">Dallia pectoralis</name>
    <name type="common">Alaska blackfish</name>
    <dbReference type="NCBI Taxonomy" id="75939"/>
    <lineage>
        <taxon>Eukaryota</taxon>
        <taxon>Metazoa</taxon>
        <taxon>Chordata</taxon>
        <taxon>Craniata</taxon>
        <taxon>Vertebrata</taxon>
        <taxon>Euteleostomi</taxon>
        <taxon>Actinopterygii</taxon>
        <taxon>Neopterygii</taxon>
        <taxon>Teleostei</taxon>
        <taxon>Protacanthopterygii</taxon>
        <taxon>Esociformes</taxon>
        <taxon>Umbridae</taxon>
        <taxon>Dallia</taxon>
    </lineage>
</organism>
<name>A0ACC2HAG8_DALPE</name>
<dbReference type="EMBL" id="CM055731">
    <property type="protein sequence ID" value="KAJ8012886.1"/>
    <property type="molecule type" value="Genomic_DNA"/>
</dbReference>
<sequence>MSIHILNCTNRLRSLCRLKIIQRQMMSSHAGTEVLLERVGNAGVITLNRPKALNALNLNMIRLMNPQLKKWMTDKETTIVIIKGAGGKAFCAGGDIRAVTEAGKVGDPLAEDFFREEYVLNNTIGTYPKPYVALIDGITMGGGVGLSVHGRFRVATEKTLFAMPETAIGLFPDVGGGFFLPRLRGQLGLFLALTGFRLKGRDVQRAGVASHFVESQKIAALEKELVDLKAPCVEDISRVLDFYQKQSSLDAEKPFVLEQHMDVIDRLFQSNSVEGIVRNLKADGSPFALKQAELLSKMSPTSLKITLKQIQAGRTMTLQEVLVMEYRLSQACMMKGSDFYEGVRADELTAQKRKGVMEKIAEIKAKKKRMVEDVRVLLKSADRKAEKAESVGKLIFIWKSNVGLGDQMAHQPPPAADDREQCSTCEFRQQIKTMKLNAIKSQILSKLRLKEAPNISRDVVKQLLPKAPPLQQLLDQYDVLGDDNKDGIMEDDDEHAITETIMTMATEPDPVVQLDRKPKCCFFSFSSKIQASRIVRAQLWVHLLPAAEVTTVFLQISRLMPVTDGGRHIRIRSLKVDVNAGVSSWQSIDVKQVLSVWLRQPETNWGIEINAFDSQGNDLAVTSAEAGEGLQPFMEVRISESPKRSRRDLGLDCDENSPESRCCRYPLTVDFEDFGWDWIIAPKRYKANYCSGECEYMHLQKYPHTHLVNKANPRGTAGPCCTPTKMSPINMLYFNRKEQIIYGKIPSMVVDRCGCS</sequence>
<reference evidence="1" key="1">
    <citation type="submission" date="2021-05" db="EMBL/GenBank/DDBJ databases">
        <authorList>
            <person name="Pan Q."/>
            <person name="Jouanno E."/>
            <person name="Zahm M."/>
            <person name="Klopp C."/>
            <person name="Cabau C."/>
            <person name="Louis A."/>
            <person name="Berthelot C."/>
            <person name="Parey E."/>
            <person name="Roest Crollius H."/>
            <person name="Montfort J."/>
            <person name="Robinson-Rechavi M."/>
            <person name="Bouchez O."/>
            <person name="Lampietro C."/>
            <person name="Lopez Roques C."/>
            <person name="Donnadieu C."/>
            <person name="Postlethwait J."/>
            <person name="Bobe J."/>
            <person name="Dillon D."/>
            <person name="Chandos A."/>
            <person name="von Hippel F."/>
            <person name="Guiguen Y."/>
        </authorList>
    </citation>
    <scope>NUCLEOTIDE SEQUENCE</scope>
    <source>
        <strain evidence="1">YG-Jan2019</strain>
    </source>
</reference>
<dbReference type="Proteomes" id="UP001157502">
    <property type="component" value="Chromosome 4"/>
</dbReference>
<protein>
    <submittedName>
        <fullName evidence="1">Uncharacterized protein</fullName>
    </submittedName>
</protein>
<comment type="caution">
    <text evidence="1">The sequence shown here is derived from an EMBL/GenBank/DDBJ whole genome shotgun (WGS) entry which is preliminary data.</text>
</comment>
<proteinExistence type="predicted"/>
<accession>A0ACC2HAG8</accession>
<keyword evidence="2" id="KW-1185">Reference proteome</keyword>
<evidence type="ECO:0000313" key="1">
    <source>
        <dbReference type="EMBL" id="KAJ8012886.1"/>
    </source>
</evidence>
<gene>
    <name evidence="1" type="ORF">DPEC_G00047540</name>
</gene>
<evidence type="ECO:0000313" key="2">
    <source>
        <dbReference type="Proteomes" id="UP001157502"/>
    </source>
</evidence>